<evidence type="ECO:0000256" key="1">
    <source>
        <dbReference type="SAM" id="SignalP"/>
    </source>
</evidence>
<reference evidence="2" key="1">
    <citation type="journal article" date="2023" name="Insect Mol. Biol.">
        <title>Genome sequencing provides insights into the evolution of gene families encoding plant cell wall-degrading enzymes in longhorned beetles.</title>
        <authorList>
            <person name="Shin N.R."/>
            <person name="Okamura Y."/>
            <person name="Kirsch R."/>
            <person name="Pauchet Y."/>
        </authorList>
    </citation>
    <scope>NUCLEOTIDE SEQUENCE</scope>
    <source>
        <strain evidence="2">MMC_N1</strain>
    </source>
</reference>
<organism evidence="2 3">
    <name type="scientific">Molorchus minor</name>
    <dbReference type="NCBI Taxonomy" id="1323400"/>
    <lineage>
        <taxon>Eukaryota</taxon>
        <taxon>Metazoa</taxon>
        <taxon>Ecdysozoa</taxon>
        <taxon>Arthropoda</taxon>
        <taxon>Hexapoda</taxon>
        <taxon>Insecta</taxon>
        <taxon>Pterygota</taxon>
        <taxon>Neoptera</taxon>
        <taxon>Endopterygota</taxon>
        <taxon>Coleoptera</taxon>
        <taxon>Polyphaga</taxon>
        <taxon>Cucujiformia</taxon>
        <taxon>Chrysomeloidea</taxon>
        <taxon>Cerambycidae</taxon>
        <taxon>Lamiinae</taxon>
        <taxon>Monochamini</taxon>
        <taxon>Molorchus</taxon>
    </lineage>
</organism>
<feature type="signal peptide" evidence="1">
    <location>
        <begin position="1"/>
        <end position="20"/>
    </location>
</feature>
<keyword evidence="1" id="KW-0732">Signal</keyword>
<gene>
    <name evidence="2" type="ORF">NQ317_008645</name>
</gene>
<feature type="chain" id="PRO_5046972677" evidence="1">
    <location>
        <begin position="21"/>
        <end position="136"/>
    </location>
</feature>
<evidence type="ECO:0000313" key="3">
    <source>
        <dbReference type="Proteomes" id="UP001162164"/>
    </source>
</evidence>
<sequence>MNLLLYGSLAILLLTHNGKTKFLGRFKEIENELSTVLNFCDTKYKQIHFDGLLGISLTHTFLAKALSIPSSRSTKQEILALTNKCKAIRKKIYPLLPNEPKYMINYKRDLQTSVRNKLLNIERWMDIVRTNFSLVK</sequence>
<name>A0ABQ9K027_9CUCU</name>
<dbReference type="Proteomes" id="UP001162164">
    <property type="component" value="Unassembled WGS sequence"/>
</dbReference>
<comment type="caution">
    <text evidence="2">The sequence shown here is derived from an EMBL/GenBank/DDBJ whole genome shotgun (WGS) entry which is preliminary data.</text>
</comment>
<evidence type="ECO:0000313" key="2">
    <source>
        <dbReference type="EMBL" id="KAJ8983943.1"/>
    </source>
</evidence>
<dbReference type="EMBL" id="JAPWTJ010000053">
    <property type="protein sequence ID" value="KAJ8983943.1"/>
    <property type="molecule type" value="Genomic_DNA"/>
</dbReference>
<keyword evidence="3" id="KW-1185">Reference proteome</keyword>
<accession>A0ABQ9K027</accession>
<proteinExistence type="predicted"/>
<protein>
    <submittedName>
        <fullName evidence="2">Uncharacterized protein</fullName>
    </submittedName>
</protein>